<dbReference type="GO" id="GO:0016780">
    <property type="term" value="F:phosphotransferase activity, for other substituted phosphate groups"/>
    <property type="evidence" value="ECO:0007669"/>
    <property type="project" value="InterPro"/>
</dbReference>
<sequence length="505" mass="57251">MINKAFILIPNYKSYKWAFSEIAHVSLLKRAIFSGQKAGINEFFILISGKNKSEIERSLSMDKRIRAEINIIDFLERTEEEVFTDIVSNLSQNYLIIKANTVFDNRLLQEFSQFNLKDAMAAISVYKDKNISPKKEFTQYRAENHPFSPPLQGGERGEVIKSNKAELSSRRIPLDIEQLHKKHGEWYVKLSDNNELLAISQMLENYDGRAAGMVLASPKIIEILIENLSRDTSFSLYKLMELQVKDGNILAFDVKDNLCMEVISNLQLKECERKLYNSLGASVDGPIVDKYINRKISRLITEQLVKTPITPNQTTFLSLMIGIVSAWFFWQGGYWNYLAGGLVFQLSFIFDQCDGEIARLKFMESKIGGWFDAFCDSIIRTFIILGMTGSLYAESNQSLVLILGIISSIGIFVSTMAGSYETFKKEESIDYTNKESTDASIEKGNKLSAFIDKFNNTDSFSIIIFICILSGQLVWFLWTIGIGSFGFTLVILVKSLISKLAHVGR</sequence>
<protein>
    <recommendedName>
        <fullName evidence="6">Bifunctional IPC transferase and DIPP synthase</fullName>
        <ecNumber evidence="4">2.7.7.74</ecNumber>
        <ecNumber evidence="5">2.7.8.34</ecNumber>
    </recommendedName>
</protein>
<evidence type="ECO:0000256" key="1">
    <source>
        <dbReference type="ARBA" id="ARBA00000729"/>
    </source>
</evidence>
<dbReference type="GO" id="GO:0016020">
    <property type="term" value="C:membrane"/>
    <property type="evidence" value="ECO:0007669"/>
    <property type="project" value="InterPro"/>
</dbReference>
<comment type="similarity">
    <text evidence="9">Belongs to the CDP-alcohol phosphatidyltransferase class-I family.</text>
</comment>
<dbReference type="Gene3D" id="3.90.550.10">
    <property type="entry name" value="Spore Coat Polysaccharide Biosynthesis Protein SpsA, Chain A"/>
    <property type="match status" value="1"/>
</dbReference>
<dbReference type="PATRIC" id="fig|1872076.5.peg.3904"/>
<keyword evidence="10" id="KW-0812">Transmembrane</keyword>
<keyword evidence="10" id="KW-1133">Transmembrane helix</keyword>
<dbReference type="InterPro" id="IPR043130">
    <property type="entry name" value="CDP-OH_PTrfase_TM_dom"/>
</dbReference>
<dbReference type="Proteomes" id="UP000094056">
    <property type="component" value="Unassembled WGS sequence"/>
</dbReference>
<organism evidence="11 12">
    <name type="scientific">Candidatus Scalindua rubra</name>
    <dbReference type="NCBI Taxonomy" id="1872076"/>
    <lineage>
        <taxon>Bacteria</taxon>
        <taxon>Pseudomonadati</taxon>
        <taxon>Planctomycetota</taxon>
        <taxon>Candidatus Brocadiia</taxon>
        <taxon>Candidatus Brocadiales</taxon>
        <taxon>Candidatus Scalinduaceae</taxon>
        <taxon>Candidatus Scalindua</taxon>
    </lineage>
</organism>
<comment type="similarity">
    <text evidence="2">In the C-terminal section; belongs to the CDP-alcohol phosphatidyltransferase class-I family.</text>
</comment>
<evidence type="ECO:0000256" key="4">
    <source>
        <dbReference type="ARBA" id="ARBA00012504"/>
    </source>
</evidence>
<evidence type="ECO:0000256" key="10">
    <source>
        <dbReference type="SAM" id="Phobius"/>
    </source>
</evidence>
<dbReference type="AlphaFoldDB" id="A0A1E3X7H6"/>
<feature type="transmembrane region" description="Helical" evidence="10">
    <location>
        <begin position="399"/>
        <end position="420"/>
    </location>
</feature>
<reference evidence="11 12" key="1">
    <citation type="submission" date="2016-07" db="EMBL/GenBank/DDBJ databases">
        <title>Draft genome of Scalindua rubra, obtained from a brine-seawater interface in the Red Sea, sheds light on salt adaptation in anammox bacteria.</title>
        <authorList>
            <person name="Speth D.R."/>
            <person name="Lagkouvardos I."/>
            <person name="Wang Y."/>
            <person name="Qian P.-Y."/>
            <person name="Dutilh B.E."/>
            <person name="Jetten M.S."/>
        </authorList>
    </citation>
    <scope>NUCLEOTIDE SEQUENCE [LARGE SCALE GENOMIC DNA]</scope>
    <source>
        <strain evidence="11">BSI-1</strain>
    </source>
</reference>
<comment type="caution">
    <text evidence="11">The sequence shown here is derived from an EMBL/GenBank/DDBJ whole genome shotgun (WGS) entry which is preliminary data.</text>
</comment>
<dbReference type="EC" id="2.7.8.34" evidence="5"/>
<evidence type="ECO:0000256" key="2">
    <source>
        <dbReference type="ARBA" id="ARBA00006982"/>
    </source>
</evidence>
<evidence type="ECO:0000256" key="7">
    <source>
        <dbReference type="ARBA" id="ARBA00022679"/>
    </source>
</evidence>
<keyword evidence="10" id="KW-0472">Membrane</keyword>
<evidence type="ECO:0000256" key="8">
    <source>
        <dbReference type="ARBA" id="ARBA00049235"/>
    </source>
</evidence>
<dbReference type="InterPro" id="IPR048254">
    <property type="entry name" value="CDP_ALCOHOL_P_TRANSF_CS"/>
</dbReference>
<dbReference type="Pfam" id="PF01066">
    <property type="entry name" value="CDP-OH_P_transf"/>
    <property type="match status" value="1"/>
</dbReference>
<evidence type="ECO:0000256" key="3">
    <source>
        <dbReference type="ARBA" id="ARBA00007897"/>
    </source>
</evidence>
<dbReference type="PROSITE" id="PS00379">
    <property type="entry name" value="CDP_ALCOHOL_P_TRANSF"/>
    <property type="match status" value="1"/>
</dbReference>
<evidence type="ECO:0000256" key="9">
    <source>
        <dbReference type="RuleBase" id="RU003750"/>
    </source>
</evidence>
<dbReference type="InterPro" id="IPR000462">
    <property type="entry name" value="CDP-OH_P_trans"/>
</dbReference>
<comment type="catalytic activity">
    <reaction evidence="1">
        <text>1D-myo-inositol 3-phosphate + CTP + H(+) = CDP-1L-myo-inositol + diphosphate</text>
        <dbReference type="Rhea" id="RHEA:30647"/>
        <dbReference type="ChEBI" id="CHEBI:15378"/>
        <dbReference type="ChEBI" id="CHEBI:33019"/>
        <dbReference type="ChEBI" id="CHEBI:37563"/>
        <dbReference type="ChEBI" id="CHEBI:58401"/>
        <dbReference type="ChEBI" id="CHEBI:62573"/>
        <dbReference type="EC" id="2.7.7.74"/>
    </reaction>
</comment>
<dbReference type="EC" id="2.7.7.74" evidence="4"/>
<dbReference type="GO" id="GO:0008654">
    <property type="term" value="P:phospholipid biosynthetic process"/>
    <property type="evidence" value="ECO:0007669"/>
    <property type="project" value="InterPro"/>
</dbReference>
<evidence type="ECO:0000313" key="11">
    <source>
        <dbReference type="EMBL" id="ODS31591.1"/>
    </source>
</evidence>
<feature type="transmembrane region" description="Helical" evidence="10">
    <location>
        <begin position="460"/>
        <end position="493"/>
    </location>
</feature>
<dbReference type="InterPro" id="IPR029044">
    <property type="entry name" value="Nucleotide-diphossugar_trans"/>
</dbReference>
<accession>A0A1E3X7H6</accession>
<evidence type="ECO:0000256" key="5">
    <source>
        <dbReference type="ARBA" id="ARBA00013268"/>
    </source>
</evidence>
<dbReference type="EMBL" id="MAYW01000107">
    <property type="protein sequence ID" value="ODS31591.1"/>
    <property type="molecule type" value="Genomic_DNA"/>
</dbReference>
<evidence type="ECO:0000313" key="12">
    <source>
        <dbReference type="Proteomes" id="UP000094056"/>
    </source>
</evidence>
<keyword evidence="7 9" id="KW-0808">Transferase</keyword>
<dbReference type="Gene3D" id="1.20.120.1760">
    <property type="match status" value="1"/>
</dbReference>
<gene>
    <name evidence="11" type="primary">spsI_1</name>
    <name evidence="11" type="ORF">SCARUB_03282</name>
</gene>
<evidence type="ECO:0000256" key="6">
    <source>
        <dbReference type="ARBA" id="ARBA00018322"/>
    </source>
</evidence>
<name>A0A1E3X7H6_9BACT</name>
<proteinExistence type="inferred from homology"/>
<comment type="catalytic activity">
    <reaction evidence="8">
        <text>CDP-1L-myo-inositol + 1D-myo-inositol 3-phosphate = bis(1L-myo-inositol) 3,1'-phosphate 1-phosphate + CMP + H(+)</text>
        <dbReference type="Rhea" id="RHEA:31327"/>
        <dbReference type="ChEBI" id="CHEBI:15378"/>
        <dbReference type="ChEBI" id="CHEBI:58401"/>
        <dbReference type="ChEBI" id="CHEBI:60377"/>
        <dbReference type="ChEBI" id="CHEBI:62573"/>
        <dbReference type="ChEBI" id="CHEBI:62576"/>
        <dbReference type="EC" id="2.7.8.34"/>
    </reaction>
</comment>
<comment type="similarity">
    <text evidence="3">In the N-terminal section; belongs to the MobA family.</text>
</comment>